<protein>
    <submittedName>
        <fullName evidence="1">Uncharacterized protein</fullName>
    </submittedName>
</protein>
<gene>
    <name evidence="1" type="ORF">BDM02DRAFT_3163013</name>
</gene>
<evidence type="ECO:0000313" key="1">
    <source>
        <dbReference type="EMBL" id="KAF9651431.1"/>
    </source>
</evidence>
<reference evidence="1" key="1">
    <citation type="submission" date="2019-10" db="EMBL/GenBank/DDBJ databases">
        <authorList>
            <consortium name="DOE Joint Genome Institute"/>
            <person name="Kuo A."/>
            <person name="Miyauchi S."/>
            <person name="Kiss E."/>
            <person name="Drula E."/>
            <person name="Kohler A."/>
            <person name="Sanchez-Garcia M."/>
            <person name="Andreopoulos B."/>
            <person name="Barry K.W."/>
            <person name="Bonito G."/>
            <person name="Buee M."/>
            <person name="Carver A."/>
            <person name="Chen C."/>
            <person name="Cichocki N."/>
            <person name="Clum A."/>
            <person name="Culley D."/>
            <person name="Crous P.W."/>
            <person name="Fauchery L."/>
            <person name="Girlanda M."/>
            <person name="Hayes R."/>
            <person name="Keri Z."/>
            <person name="Labutti K."/>
            <person name="Lipzen A."/>
            <person name="Lombard V."/>
            <person name="Magnuson J."/>
            <person name="Maillard F."/>
            <person name="Morin E."/>
            <person name="Murat C."/>
            <person name="Nolan M."/>
            <person name="Ohm R."/>
            <person name="Pangilinan J."/>
            <person name="Pereira M."/>
            <person name="Perotto S."/>
            <person name="Peter M."/>
            <person name="Riley R."/>
            <person name="Sitrit Y."/>
            <person name="Stielow B."/>
            <person name="Szollosi G."/>
            <person name="Zifcakova L."/>
            <person name="Stursova M."/>
            <person name="Spatafora J.W."/>
            <person name="Tedersoo L."/>
            <person name="Vaario L.-M."/>
            <person name="Yamada A."/>
            <person name="Yan M."/>
            <person name="Wang P."/>
            <person name="Xu J."/>
            <person name="Bruns T."/>
            <person name="Baldrian P."/>
            <person name="Vilgalys R."/>
            <person name="Henrissat B."/>
            <person name="Grigoriev I.V."/>
            <person name="Hibbett D."/>
            <person name="Nagy L.G."/>
            <person name="Martin F.M."/>
        </authorList>
    </citation>
    <scope>NUCLEOTIDE SEQUENCE</scope>
    <source>
        <strain evidence="1">P2</strain>
    </source>
</reference>
<organism evidence="1 2">
    <name type="scientific">Thelephora ganbajun</name>
    <name type="common">Ganba fungus</name>
    <dbReference type="NCBI Taxonomy" id="370292"/>
    <lineage>
        <taxon>Eukaryota</taxon>
        <taxon>Fungi</taxon>
        <taxon>Dikarya</taxon>
        <taxon>Basidiomycota</taxon>
        <taxon>Agaricomycotina</taxon>
        <taxon>Agaricomycetes</taxon>
        <taxon>Thelephorales</taxon>
        <taxon>Thelephoraceae</taxon>
        <taxon>Thelephora</taxon>
    </lineage>
</organism>
<name>A0ACB6ZPS1_THEGA</name>
<dbReference type="EMBL" id="MU117975">
    <property type="protein sequence ID" value="KAF9651431.1"/>
    <property type="molecule type" value="Genomic_DNA"/>
</dbReference>
<comment type="caution">
    <text evidence="1">The sequence shown here is derived from an EMBL/GenBank/DDBJ whole genome shotgun (WGS) entry which is preliminary data.</text>
</comment>
<dbReference type="Proteomes" id="UP000886501">
    <property type="component" value="Unassembled WGS sequence"/>
</dbReference>
<sequence>MAEWKPAFERGISNFRSGEYEEALTCFNESVTKGGTASQLFDSRAAVHEKLGDIKAALEDARKVVDLAPHQWQGYARCARLFLRMKKPERATKMVDYALERVKAGDTVRKETLMSLKQEIIDFVAAVKRYISLTSYHFGNLPVEITHEVFSLLVDSDHASVLTVASVCNTWRSVALASPSFWATLVLTKKRPVKKAKLWIQRSGGRILDLRFLEGCLSDPKLYQSFQGIRWETLLTLDTQVNIVDIVSSVGRNFSQLDQLRITHPGSAGTLLSLLDSVQTRNLEIRGINLHFHGVGRILNDCHTLSFHAASSRCRISDVIRTILENQNLTTLSMSLIGCLVVDITPSQAIETTLELPKLRQLDLRSSGSLLRLLCNASMPSLVSLSLSEFMTIGDQLADFLARYPTTSLTDLAVSRCAAPHSQITSLLRASPHLRTVTFEGISDINEVVEFLAATQPGVADGPPCPSLEKLDLTSCATLRSGPIVRLVKERVVNEDVVTIGTLFVNYCPLIEPEVRDWLSRNVPSFSCVYTRKKDARWKR</sequence>
<evidence type="ECO:0000313" key="2">
    <source>
        <dbReference type="Proteomes" id="UP000886501"/>
    </source>
</evidence>
<proteinExistence type="predicted"/>
<reference evidence="1" key="2">
    <citation type="journal article" date="2020" name="Nat. Commun.">
        <title>Large-scale genome sequencing of mycorrhizal fungi provides insights into the early evolution of symbiotic traits.</title>
        <authorList>
            <person name="Miyauchi S."/>
            <person name="Kiss E."/>
            <person name="Kuo A."/>
            <person name="Drula E."/>
            <person name="Kohler A."/>
            <person name="Sanchez-Garcia M."/>
            <person name="Morin E."/>
            <person name="Andreopoulos B."/>
            <person name="Barry K.W."/>
            <person name="Bonito G."/>
            <person name="Buee M."/>
            <person name="Carver A."/>
            <person name="Chen C."/>
            <person name="Cichocki N."/>
            <person name="Clum A."/>
            <person name="Culley D."/>
            <person name="Crous P.W."/>
            <person name="Fauchery L."/>
            <person name="Girlanda M."/>
            <person name="Hayes R.D."/>
            <person name="Keri Z."/>
            <person name="LaButti K."/>
            <person name="Lipzen A."/>
            <person name="Lombard V."/>
            <person name="Magnuson J."/>
            <person name="Maillard F."/>
            <person name="Murat C."/>
            <person name="Nolan M."/>
            <person name="Ohm R.A."/>
            <person name="Pangilinan J."/>
            <person name="Pereira M.F."/>
            <person name="Perotto S."/>
            <person name="Peter M."/>
            <person name="Pfister S."/>
            <person name="Riley R."/>
            <person name="Sitrit Y."/>
            <person name="Stielow J.B."/>
            <person name="Szollosi G."/>
            <person name="Zifcakova L."/>
            <person name="Stursova M."/>
            <person name="Spatafora J.W."/>
            <person name="Tedersoo L."/>
            <person name="Vaario L.M."/>
            <person name="Yamada A."/>
            <person name="Yan M."/>
            <person name="Wang P."/>
            <person name="Xu J."/>
            <person name="Bruns T."/>
            <person name="Baldrian P."/>
            <person name="Vilgalys R."/>
            <person name="Dunand C."/>
            <person name="Henrissat B."/>
            <person name="Grigoriev I.V."/>
            <person name="Hibbett D."/>
            <person name="Nagy L.G."/>
            <person name="Martin F.M."/>
        </authorList>
    </citation>
    <scope>NUCLEOTIDE SEQUENCE</scope>
    <source>
        <strain evidence="1">P2</strain>
    </source>
</reference>
<keyword evidence="2" id="KW-1185">Reference proteome</keyword>
<accession>A0ACB6ZPS1</accession>